<dbReference type="Proteomes" id="UP000037069">
    <property type="component" value="Unassembled WGS sequence"/>
</dbReference>
<reference evidence="2 3" key="1">
    <citation type="journal article" date="2015" name="Nat. Commun.">
        <title>Lucilia cuprina genome unlocks parasitic fly biology to underpin future interventions.</title>
        <authorList>
            <person name="Anstead C.A."/>
            <person name="Korhonen P.K."/>
            <person name="Young N.D."/>
            <person name="Hall R.S."/>
            <person name="Jex A.R."/>
            <person name="Murali S.C."/>
            <person name="Hughes D.S."/>
            <person name="Lee S.F."/>
            <person name="Perry T."/>
            <person name="Stroehlein A.J."/>
            <person name="Ansell B.R."/>
            <person name="Breugelmans B."/>
            <person name="Hofmann A."/>
            <person name="Qu J."/>
            <person name="Dugan S."/>
            <person name="Lee S.L."/>
            <person name="Chao H."/>
            <person name="Dinh H."/>
            <person name="Han Y."/>
            <person name="Doddapaneni H.V."/>
            <person name="Worley K.C."/>
            <person name="Muzny D.M."/>
            <person name="Ioannidis P."/>
            <person name="Waterhouse R.M."/>
            <person name="Zdobnov E.M."/>
            <person name="James P.J."/>
            <person name="Bagnall N.H."/>
            <person name="Kotze A.C."/>
            <person name="Gibbs R.A."/>
            <person name="Richards S."/>
            <person name="Batterham P."/>
            <person name="Gasser R.B."/>
        </authorList>
    </citation>
    <scope>NUCLEOTIDE SEQUENCE [LARGE SCALE GENOMIC DNA]</scope>
    <source>
        <strain evidence="2 3">LS</strain>
        <tissue evidence="2">Full body</tissue>
    </source>
</reference>
<keyword evidence="3" id="KW-1185">Reference proteome</keyword>
<dbReference type="EMBL" id="JRES01000262">
    <property type="protein sequence ID" value="KNC32885.1"/>
    <property type="molecule type" value="Genomic_DNA"/>
</dbReference>
<gene>
    <name evidence="2" type="ORF">FF38_08105</name>
</gene>
<protein>
    <submittedName>
        <fullName evidence="2">Uncharacterized protein</fullName>
    </submittedName>
</protein>
<dbReference type="PANTHER" id="PTHR38338:SF1">
    <property type="entry name" value="AGAP013079-PA"/>
    <property type="match status" value="1"/>
</dbReference>
<feature type="region of interest" description="Disordered" evidence="1">
    <location>
        <begin position="193"/>
        <end position="221"/>
    </location>
</feature>
<feature type="region of interest" description="Disordered" evidence="1">
    <location>
        <begin position="307"/>
        <end position="347"/>
    </location>
</feature>
<dbReference type="AlphaFoldDB" id="A0A0L0CKU7"/>
<accession>A0A0L0CKU7</accession>
<feature type="region of interest" description="Disordered" evidence="1">
    <location>
        <begin position="1"/>
        <end position="133"/>
    </location>
</feature>
<name>A0A0L0CKU7_LUCCU</name>
<evidence type="ECO:0000313" key="2">
    <source>
        <dbReference type="EMBL" id="KNC32885.1"/>
    </source>
</evidence>
<organism evidence="2 3">
    <name type="scientific">Lucilia cuprina</name>
    <name type="common">Green bottle fly</name>
    <name type="synonym">Australian sheep blowfly</name>
    <dbReference type="NCBI Taxonomy" id="7375"/>
    <lineage>
        <taxon>Eukaryota</taxon>
        <taxon>Metazoa</taxon>
        <taxon>Ecdysozoa</taxon>
        <taxon>Arthropoda</taxon>
        <taxon>Hexapoda</taxon>
        <taxon>Insecta</taxon>
        <taxon>Pterygota</taxon>
        <taxon>Neoptera</taxon>
        <taxon>Endopterygota</taxon>
        <taxon>Diptera</taxon>
        <taxon>Brachycera</taxon>
        <taxon>Muscomorpha</taxon>
        <taxon>Oestroidea</taxon>
        <taxon>Calliphoridae</taxon>
        <taxon>Luciliinae</taxon>
        <taxon>Lucilia</taxon>
    </lineage>
</organism>
<evidence type="ECO:0000256" key="1">
    <source>
        <dbReference type="SAM" id="MobiDB-lite"/>
    </source>
</evidence>
<proteinExistence type="predicted"/>
<feature type="compositionally biased region" description="Polar residues" evidence="1">
    <location>
        <begin position="26"/>
        <end position="41"/>
    </location>
</feature>
<feature type="compositionally biased region" description="Basic residues" evidence="1">
    <location>
        <begin position="328"/>
        <end position="347"/>
    </location>
</feature>
<feature type="compositionally biased region" description="Low complexity" evidence="1">
    <location>
        <begin position="113"/>
        <end position="125"/>
    </location>
</feature>
<dbReference type="PANTHER" id="PTHR38338">
    <property type="entry name" value="AGAP013079-PA"/>
    <property type="match status" value="1"/>
</dbReference>
<sequence>MAFMMPVMKNNYDIYKDKGRSRKTSESSNGTGANSSATPNMASAMGINPNSRGRQRMKSESFASSPSHTYRMQMQRCQSQKTFPRNSSRTSTGSAALSPTRSFCQPSQSPPKQSNTTTASANNQTGSQNDISKFHLRLVDKLRKSFRKDSAKQPSAEPPATLLNDKSSSSSSSSSTLKTEVQRYDDLVVQKTEKLEDTKINPSSSPYTLTDQQQPPHKTNSLASQLGKRFTAPLIKANIKRCHKKFTHLQLHHYHQPLQHSSHTADKSSVKLLTSTSTLELFQQDCENFTKLEHKPLMKNMQKTAESIGFTEKSNKKSPEKSAAGLRQARRRKRLTFMRRSTKSAPG</sequence>
<feature type="region of interest" description="Disordered" evidence="1">
    <location>
        <begin position="146"/>
        <end position="179"/>
    </location>
</feature>
<evidence type="ECO:0000313" key="3">
    <source>
        <dbReference type="Proteomes" id="UP000037069"/>
    </source>
</evidence>
<dbReference type="OrthoDB" id="6357957at2759"/>
<comment type="caution">
    <text evidence="2">The sequence shown here is derived from an EMBL/GenBank/DDBJ whole genome shotgun (WGS) entry which is preliminary data.</text>
</comment>
<feature type="compositionally biased region" description="Polar residues" evidence="1">
    <location>
        <begin position="61"/>
        <end position="112"/>
    </location>
</feature>
<feature type="compositionally biased region" description="Polar residues" evidence="1">
    <location>
        <begin position="200"/>
        <end position="221"/>
    </location>
</feature>